<name>A0A8S5RVI1_9CAUD</name>
<dbReference type="Pfam" id="PF25708">
    <property type="entry name" value="Phage_T7_Gp5_9"/>
    <property type="match status" value="2"/>
</dbReference>
<evidence type="ECO:0000313" key="1">
    <source>
        <dbReference type="EMBL" id="DAF42772.1"/>
    </source>
</evidence>
<dbReference type="InterPro" id="IPR058007">
    <property type="entry name" value="Gp5.9"/>
</dbReference>
<sequence>MVKEVTAYKDEITGKIFKTLSEAKESEQKAKELSEKKEITIFAENLAKRFGYSSWFDLIFYLNNNIDKIHNGAVKIRVIELQKRLPSFPLTEIENHLETIITKALADVKDEKITVNIIIGSKTIKSYLIKESEFDETKITFKEFNPKKYYLHKIVKRPGEIFVYFFSYPTHEADFMKTLELLDKYNIKDCYEYMSIIKSDYVDGLTKADIYRNLSNGGVDNWGGYDYAIELAENDEKEWSSLKAEEKLSYLEDAGVDNWGYYYESKSSGFDYDNLNEALQYEYFKDNEDLLAKKWENYAKFKKELYGL</sequence>
<accession>A0A8S5RVI1</accession>
<dbReference type="EMBL" id="BK032497">
    <property type="protein sequence ID" value="DAF42772.1"/>
    <property type="molecule type" value="Genomic_DNA"/>
</dbReference>
<protein>
    <submittedName>
        <fullName evidence="1">Uncharacterized protein</fullName>
    </submittedName>
</protein>
<proteinExistence type="predicted"/>
<organism evidence="1">
    <name type="scientific">Siphoviridae sp. ctHip2</name>
    <dbReference type="NCBI Taxonomy" id="2827830"/>
    <lineage>
        <taxon>Viruses</taxon>
        <taxon>Duplodnaviria</taxon>
        <taxon>Heunggongvirae</taxon>
        <taxon>Uroviricota</taxon>
        <taxon>Caudoviricetes</taxon>
    </lineage>
</organism>
<reference evidence="1" key="1">
    <citation type="journal article" date="2021" name="Proc. Natl. Acad. Sci. U.S.A.">
        <title>A Catalog of Tens of Thousands of Viruses from Human Metagenomes Reveals Hidden Associations with Chronic Diseases.</title>
        <authorList>
            <person name="Tisza M.J."/>
            <person name="Buck C.B."/>
        </authorList>
    </citation>
    <scope>NUCLEOTIDE SEQUENCE</scope>
    <source>
        <strain evidence="1">CtHip2</strain>
    </source>
</reference>